<feature type="transmembrane region" description="Helical" evidence="7">
    <location>
        <begin position="189"/>
        <end position="211"/>
    </location>
</feature>
<organism evidence="9 10">
    <name type="scientific">Paenibacillus cremeus</name>
    <dbReference type="NCBI Taxonomy" id="2163881"/>
    <lineage>
        <taxon>Bacteria</taxon>
        <taxon>Bacillati</taxon>
        <taxon>Bacillota</taxon>
        <taxon>Bacilli</taxon>
        <taxon>Bacillales</taxon>
        <taxon>Paenibacillaceae</taxon>
        <taxon>Paenibacillus</taxon>
    </lineage>
</organism>
<proteinExistence type="inferred from homology"/>
<dbReference type="OrthoDB" id="9810086at2"/>
<dbReference type="EMBL" id="VNJI01000059">
    <property type="protein sequence ID" value="TVY05430.1"/>
    <property type="molecule type" value="Genomic_DNA"/>
</dbReference>
<dbReference type="CDD" id="cd06261">
    <property type="entry name" value="TM_PBP2"/>
    <property type="match status" value="1"/>
</dbReference>
<evidence type="ECO:0000256" key="2">
    <source>
        <dbReference type="ARBA" id="ARBA00022448"/>
    </source>
</evidence>
<dbReference type="Proteomes" id="UP000317036">
    <property type="component" value="Unassembled WGS sequence"/>
</dbReference>
<name>A0A559K049_9BACL</name>
<gene>
    <name evidence="9" type="ORF">FPZ49_30385</name>
</gene>
<feature type="domain" description="ABC transmembrane type-1" evidence="8">
    <location>
        <begin position="81"/>
        <end position="283"/>
    </location>
</feature>
<dbReference type="GO" id="GO:0055085">
    <property type="term" value="P:transmembrane transport"/>
    <property type="evidence" value="ECO:0007669"/>
    <property type="project" value="InterPro"/>
</dbReference>
<dbReference type="Pfam" id="PF00528">
    <property type="entry name" value="BPD_transp_1"/>
    <property type="match status" value="1"/>
</dbReference>
<evidence type="ECO:0000256" key="5">
    <source>
        <dbReference type="ARBA" id="ARBA00022989"/>
    </source>
</evidence>
<comment type="caution">
    <text evidence="9">The sequence shown here is derived from an EMBL/GenBank/DDBJ whole genome shotgun (WGS) entry which is preliminary data.</text>
</comment>
<comment type="similarity">
    <text evidence="7">Belongs to the binding-protein-dependent transport system permease family.</text>
</comment>
<dbReference type="AlphaFoldDB" id="A0A559K049"/>
<accession>A0A559K049</accession>
<evidence type="ECO:0000256" key="1">
    <source>
        <dbReference type="ARBA" id="ARBA00004651"/>
    </source>
</evidence>
<evidence type="ECO:0000256" key="4">
    <source>
        <dbReference type="ARBA" id="ARBA00022692"/>
    </source>
</evidence>
<keyword evidence="5 7" id="KW-1133">Transmembrane helix</keyword>
<dbReference type="GO" id="GO:0005886">
    <property type="term" value="C:plasma membrane"/>
    <property type="evidence" value="ECO:0007669"/>
    <property type="project" value="UniProtKB-SubCell"/>
</dbReference>
<feature type="transmembrane region" description="Helical" evidence="7">
    <location>
        <begin position="270"/>
        <end position="289"/>
    </location>
</feature>
<comment type="subcellular location">
    <subcellularLocation>
        <location evidence="1 7">Cell membrane</location>
        <topology evidence="1 7">Multi-pass membrane protein</topology>
    </subcellularLocation>
</comment>
<keyword evidence="2 7" id="KW-0813">Transport</keyword>
<dbReference type="PANTHER" id="PTHR43744">
    <property type="entry name" value="ABC TRANSPORTER PERMEASE PROTEIN MG189-RELATED-RELATED"/>
    <property type="match status" value="1"/>
</dbReference>
<evidence type="ECO:0000256" key="7">
    <source>
        <dbReference type="RuleBase" id="RU363032"/>
    </source>
</evidence>
<keyword evidence="10" id="KW-1185">Reference proteome</keyword>
<dbReference type="PROSITE" id="PS50928">
    <property type="entry name" value="ABC_TM1"/>
    <property type="match status" value="1"/>
</dbReference>
<feature type="transmembrane region" description="Helical" evidence="7">
    <location>
        <begin position="116"/>
        <end position="136"/>
    </location>
</feature>
<keyword evidence="3" id="KW-1003">Cell membrane</keyword>
<reference evidence="9 10" key="1">
    <citation type="submission" date="2019-07" db="EMBL/GenBank/DDBJ databases">
        <authorList>
            <person name="Kim J."/>
        </authorList>
    </citation>
    <scope>NUCLEOTIDE SEQUENCE [LARGE SCALE GENOMIC DNA]</scope>
    <source>
        <strain evidence="9 10">JC52</strain>
    </source>
</reference>
<evidence type="ECO:0000256" key="6">
    <source>
        <dbReference type="ARBA" id="ARBA00023136"/>
    </source>
</evidence>
<sequence>MKGGIQLSSSQSLRVRLGYGLVYVFLAMLAVTTVFPFVHVLATSMSSSRALLSGEVFLWPKETTFISFSNLIDDGQLLHAMKNTLVITVFGTLINIVATIIAAYPLSRKRLKGRGVILMLITFTMLFGGGIIPNYILIKTLGIMNTYWALWLPGLLSTYNFFVMKTFFENLPTELEESAAMDGANDLVIIARIILPLSMPIIAALTLFYAVSWWNSYMNVLMYISSSGKLSLMVKLLQMIETTSQSLLNSSTTGGTEGATMQNLVTPEGIRAAAIIISVTPILCVYPFLQKYFVKGVLIGSIKG</sequence>
<evidence type="ECO:0000313" key="9">
    <source>
        <dbReference type="EMBL" id="TVY05430.1"/>
    </source>
</evidence>
<keyword evidence="4 7" id="KW-0812">Transmembrane</keyword>
<dbReference type="PANTHER" id="PTHR43744:SF9">
    <property type="entry name" value="POLYGALACTURONAN_RHAMNOGALACTURONAN TRANSPORT SYSTEM PERMEASE PROTEIN YTCP"/>
    <property type="match status" value="1"/>
</dbReference>
<dbReference type="InterPro" id="IPR000515">
    <property type="entry name" value="MetI-like"/>
</dbReference>
<feature type="transmembrane region" description="Helical" evidence="7">
    <location>
        <begin position="85"/>
        <end position="104"/>
    </location>
</feature>
<evidence type="ECO:0000256" key="3">
    <source>
        <dbReference type="ARBA" id="ARBA00022475"/>
    </source>
</evidence>
<dbReference type="SUPFAM" id="SSF161098">
    <property type="entry name" value="MetI-like"/>
    <property type="match status" value="1"/>
</dbReference>
<feature type="transmembrane region" description="Helical" evidence="7">
    <location>
        <begin position="148"/>
        <end position="168"/>
    </location>
</feature>
<dbReference type="InterPro" id="IPR035906">
    <property type="entry name" value="MetI-like_sf"/>
</dbReference>
<dbReference type="Gene3D" id="1.10.3720.10">
    <property type="entry name" value="MetI-like"/>
    <property type="match status" value="1"/>
</dbReference>
<feature type="transmembrane region" description="Helical" evidence="7">
    <location>
        <begin position="21"/>
        <end position="42"/>
    </location>
</feature>
<evidence type="ECO:0000259" key="8">
    <source>
        <dbReference type="PROSITE" id="PS50928"/>
    </source>
</evidence>
<evidence type="ECO:0000313" key="10">
    <source>
        <dbReference type="Proteomes" id="UP000317036"/>
    </source>
</evidence>
<protein>
    <submittedName>
        <fullName evidence="9">Carbohydrate ABC transporter permease</fullName>
    </submittedName>
</protein>
<keyword evidence="6 7" id="KW-0472">Membrane</keyword>